<keyword evidence="2" id="KW-1185">Reference proteome</keyword>
<gene>
    <name evidence="1" type="ORF">L6452_32997</name>
</gene>
<sequence length="269" mass="28857">MKTSLLFAGIFLAGILLPEPVTSQSCNCARNLCCSKYGYCGTGDAYCGDGCQGGPCSQPPPTNNADVPGIVTPAFFNGIVAKAAGNNCPGRGFYTRDAFLNAIKGYPSFGKSGTIADSKREIAAFFAHVTHETGFFCHTEEIDRSNKYCDKTNTQYPCNPSKSYHGRGPIQLTGNYNYGAAGQSLGFDGVNNPEIVARDPVISFKTALWFWMNRVHRDFVSGKGFGATIRAVNGGECNGGAPNAVSARVRYYTDYCNQFGVETGTNLRC</sequence>
<reference evidence="2" key="1">
    <citation type="journal article" date="2022" name="Mol. Ecol. Resour.">
        <title>The genomes of chicory, endive, great burdock and yacon provide insights into Asteraceae palaeo-polyploidization history and plant inulin production.</title>
        <authorList>
            <person name="Fan W."/>
            <person name="Wang S."/>
            <person name="Wang H."/>
            <person name="Wang A."/>
            <person name="Jiang F."/>
            <person name="Liu H."/>
            <person name="Zhao H."/>
            <person name="Xu D."/>
            <person name="Zhang Y."/>
        </authorList>
    </citation>
    <scope>NUCLEOTIDE SEQUENCE [LARGE SCALE GENOMIC DNA]</scope>
    <source>
        <strain evidence="2">cv. Niubang</strain>
    </source>
</reference>
<evidence type="ECO:0000313" key="2">
    <source>
        <dbReference type="Proteomes" id="UP001055879"/>
    </source>
</evidence>
<organism evidence="1 2">
    <name type="scientific">Arctium lappa</name>
    <name type="common">Greater burdock</name>
    <name type="synonym">Lappa major</name>
    <dbReference type="NCBI Taxonomy" id="4217"/>
    <lineage>
        <taxon>Eukaryota</taxon>
        <taxon>Viridiplantae</taxon>
        <taxon>Streptophyta</taxon>
        <taxon>Embryophyta</taxon>
        <taxon>Tracheophyta</taxon>
        <taxon>Spermatophyta</taxon>
        <taxon>Magnoliopsida</taxon>
        <taxon>eudicotyledons</taxon>
        <taxon>Gunneridae</taxon>
        <taxon>Pentapetalae</taxon>
        <taxon>asterids</taxon>
        <taxon>campanulids</taxon>
        <taxon>Asterales</taxon>
        <taxon>Asteraceae</taxon>
        <taxon>Carduoideae</taxon>
        <taxon>Cardueae</taxon>
        <taxon>Arctiinae</taxon>
        <taxon>Arctium</taxon>
    </lineage>
</organism>
<reference evidence="1 2" key="2">
    <citation type="journal article" date="2022" name="Mol. Ecol. Resour.">
        <title>The genomes of chicory, endive, great burdock and yacon provide insights into Asteraceae paleo-polyploidization history and plant inulin production.</title>
        <authorList>
            <person name="Fan W."/>
            <person name="Wang S."/>
            <person name="Wang H."/>
            <person name="Wang A."/>
            <person name="Jiang F."/>
            <person name="Liu H."/>
            <person name="Zhao H."/>
            <person name="Xu D."/>
            <person name="Zhang Y."/>
        </authorList>
    </citation>
    <scope>NUCLEOTIDE SEQUENCE [LARGE SCALE GENOMIC DNA]</scope>
    <source>
        <strain evidence="2">cv. Niubang</strain>
    </source>
</reference>
<evidence type="ECO:0000313" key="1">
    <source>
        <dbReference type="EMBL" id="KAI3693166.1"/>
    </source>
</evidence>
<comment type="caution">
    <text evidence="1">The sequence shown here is derived from an EMBL/GenBank/DDBJ whole genome shotgun (WGS) entry which is preliminary data.</text>
</comment>
<name>A0ACB8Z6S0_ARCLA</name>
<dbReference type="Proteomes" id="UP001055879">
    <property type="component" value="Linkage Group LG11"/>
</dbReference>
<proteinExistence type="predicted"/>
<dbReference type="EMBL" id="CM042057">
    <property type="protein sequence ID" value="KAI3693166.1"/>
    <property type="molecule type" value="Genomic_DNA"/>
</dbReference>
<protein>
    <submittedName>
        <fullName evidence="1">Uncharacterized protein</fullName>
    </submittedName>
</protein>
<accession>A0ACB8Z6S0</accession>